<feature type="compositionally biased region" description="Pro residues" evidence="14">
    <location>
        <begin position="1376"/>
        <end position="1386"/>
    </location>
</feature>
<dbReference type="Gene3D" id="1.50.40.10">
    <property type="entry name" value="Mitochondrial carrier domain"/>
    <property type="match status" value="2"/>
</dbReference>
<organism evidence="17 18">
    <name type="scientific">Ceratobasidium theobromae</name>
    <dbReference type="NCBI Taxonomy" id="1582974"/>
    <lineage>
        <taxon>Eukaryota</taxon>
        <taxon>Fungi</taxon>
        <taxon>Dikarya</taxon>
        <taxon>Basidiomycota</taxon>
        <taxon>Agaricomycotina</taxon>
        <taxon>Agaricomycetes</taxon>
        <taxon>Cantharellales</taxon>
        <taxon>Ceratobasidiaceae</taxon>
        <taxon>Ceratobasidium</taxon>
    </lineage>
</organism>
<feature type="repeat" description="Solcar" evidence="11">
    <location>
        <begin position="214"/>
        <end position="299"/>
    </location>
</feature>
<accession>A0A5N5QWN6</accession>
<evidence type="ECO:0000256" key="3">
    <source>
        <dbReference type="ARBA" id="ARBA00007203"/>
    </source>
</evidence>
<dbReference type="PROSITE" id="PS50920">
    <property type="entry name" value="SOLCAR"/>
    <property type="match status" value="3"/>
</dbReference>
<evidence type="ECO:0000256" key="7">
    <source>
        <dbReference type="ARBA" id="ARBA00022989"/>
    </source>
</evidence>
<dbReference type="Pfam" id="PF00153">
    <property type="entry name" value="Mito_carr"/>
    <property type="match status" value="3"/>
</dbReference>
<dbReference type="GO" id="GO:0000398">
    <property type="term" value="P:mRNA splicing, via spliceosome"/>
    <property type="evidence" value="ECO:0007669"/>
    <property type="project" value="UniProtKB-UniRule"/>
</dbReference>
<dbReference type="InterPro" id="IPR039974">
    <property type="entry name" value="Splicing_factor_SLU7"/>
</dbReference>
<dbReference type="Pfam" id="PF11708">
    <property type="entry name" value="Slu7"/>
    <property type="match status" value="1"/>
</dbReference>
<comment type="function">
    <text evidence="12">Involved in pre-mRNA splicing.</text>
</comment>
<keyword evidence="8 11" id="KW-0472">Membrane</keyword>
<keyword evidence="18" id="KW-1185">Reference proteome</keyword>
<keyword evidence="5 11" id="KW-0812">Transmembrane</keyword>
<protein>
    <recommendedName>
        <fullName evidence="12">Pre-mRNA-splicing factor SLU7</fullName>
    </recommendedName>
</protein>
<evidence type="ECO:0000256" key="12">
    <source>
        <dbReference type="RuleBase" id="RU367071"/>
    </source>
</evidence>
<evidence type="ECO:0000256" key="6">
    <source>
        <dbReference type="ARBA" id="ARBA00022728"/>
    </source>
</evidence>
<evidence type="ECO:0000256" key="1">
    <source>
        <dbReference type="ARBA" id="ARBA00004123"/>
    </source>
</evidence>
<dbReference type="GO" id="GO:0005681">
    <property type="term" value="C:spliceosomal complex"/>
    <property type="evidence" value="ECO:0007669"/>
    <property type="project" value="UniProtKB-UniRule"/>
</dbReference>
<evidence type="ECO:0000313" key="17">
    <source>
        <dbReference type="EMBL" id="KAB5595983.1"/>
    </source>
</evidence>
<keyword evidence="6 12" id="KW-0747">Spliceosome</keyword>
<dbReference type="InterPro" id="IPR023395">
    <property type="entry name" value="MCP_dom_sf"/>
</dbReference>
<keyword evidence="9 12" id="KW-0508">mRNA splicing</keyword>
<evidence type="ECO:0000256" key="14">
    <source>
        <dbReference type="SAM" id="MobiDB-lite"/>
    </source>
</evidence>
<feature type="region of interest" description="Disordered" evidence="14">
    <location>
        <begin position="1107"/>
        <end position="1141"/>
    </location>
</feature>
<feature type="domain" description="Pre-mRNA-splicing factor SLU7" evidence="16">
    <location>
        <begin position="509"/>
        <end position="771"/>
    </location>
</feature>
<evidence type="ECO:0000256" key="13">
    <source>
        <dbReference type="SAM" id="Coils"/>
    </source>
</evidence>
<feature type="compositionally biased region" description="Basic and acidic residues" evidence="14">
    <location>
        <begin position="819"/>
        <end position="835"/>
    </location>
</feature>
<comment type="subcellular location">
    <subcellularLocation>
        <location evidence="2">Membrane</location>
        <topology evidence="2">Multi-pass membrane protein</topology>
    </subcellularLocation>
    <subcellularLocation>
        <location evidence="1 12">Nucleus</location>
    </subcellularLocation>
</comment>
<evidence type="ECO:0000256" key="8">
    <source>
        <dbReference type="ARBA" id="ARBA00023136"/>
    </source>
</evidence>
<evidence type="ECO:0000256" key="4">
    <source>
        <dbReference type="ARBA" id="ARBA00022664"/>
    </source>
</evidence>
<dbReference type="GO" id="GO:0030628">
    <property type="term" value="F:pre-mRNA 3'-splice site binding"/>
    <property type="evidence" value="ECO:0007669"/>
    <property type="project" value="UniProtKB-UniRule"/>
</dbReference>
<gene>
    <name evidence="17" type="ORF">CTheo_500</name>
</gene>
<feature type="region of interest" description="Disordered" evidence="14">
    <location>
        <begin position="389"/>
        <end position="409"/>
    </location>
</feature>
<feature type="repeat" description="Solcar" evidence="11">
    <location>
        <begin position="115"/>
        <end position="203"/>
    </location>
</feature>
<feature type="region of interest" description="Disordered" evidence="14">
    <location>
        <begin position="862"/>
        <end position="958"/>
    </location>
</feature>
<evidence type="ECO:0000313" key="18">
    <source>
        <dbReference type="Proteomes" id="UP000383932"/>
    </source>
</evidence>
<proteinExistence type="inferred from homology"/>
<feature type="region of interest" description="Disordered" evidence="14">
    <location>
        <begin position="547"/>
        <end position="588"/>
    </location>
</feature>
<feature type="compositionally biased region" description="Polar residues" evidence="14">
    <location>
        <begin position="1280"/>
        <end position="1290"/>
    </location>
</feature>
<keyword evidence="4 12" id="KW-0507">mRNA processing</keyword>
<dbReference type="SUPFAM" id="SSF103506">
    <property type="entry name" value="Mitochondrial carrier"/>
    <property type="match status" value="1"/>
</dbReference>
<evidence type="ECO:0000256" key="15">
    <source>
        <dbReference type="SAM" id="Phobius"/>
    </source>
</evidence>
<dbReference type="Proteomes" id="UP000383932">
    <property type="component" value="Unassembled WGS sequence"/>
</dbReference>
<evidence type="ECO:0000256" key="2">
    <source>
        <dbReference type="ARBA" id="ARBA00004141"/>
    </source>
</evidence>
<feature type="compositionally biased region" description="Basic residues" evidence="14">
    <location>
        <begin position="1107"/>
        <end position="1122"/>
    </location>
</feature>
<name>A0A5N5QWN6_9AGAM</name>
<feature type="region of interest" description="Disordered" evidence="14">
    <location>
        <begin position="1273"/>
        <end position="1303"/>
    </location>
</feature>
<dbReference type="GO" id="GO:0016020">
    <property type="term" value="C:membrane"/>
    <property type="evidence" value="ECO:0007669"/>
    <property type="project" value="UniProtKB-SubCell"/>
</dbReference>
<feature type="transmembrane region" description="Helical" evidence="15">
    <location>
        <begin position="73"/>
        <end position="96"/>
    </location>
</feature>
<keyword evidence="13" id="KW-0175">Coiled coil</keyword>
<feature type="region of interest" description="Disordered" evidence="14">
    <location>
        <begin position="1315"/>
        <end position="1414"/>
    </location>
</feature>
<dbReference type="PANTHER" id="PTHR12942:SF2">
    <property type="entry name" value="PRE-MRNA-SPLICING FACTOR SLU7"/>
    <property type="match status" value="1"/>
</dbReference>
<dbReference type="PANTHER" id="PTHR12942">
    <property type="entry name" value="STEP II SPLICING FACTOR SLU7"/>
    <property type="match status" value="1"/>
</dbReference>
<evidence type="ECO:0000259" key="16">
    <source>
        <dbReference type="Pfam" id="PF11708"/>
    </source>
</evidence>
<dbReference type="InterPro" id="IPR018108">
    <property type="entry name" value="MCP_transmembrane"/>
</dbReference>
<evidence type="ECO:0000256" key="9">
    <source>
        <dbReference type="ARBA" id="ARBA00023187"/>
    </source>
</evidence>
<dbReference type="OrthoDB" id="249612at2759"/>
<feature type="region of interest" description="Disordered" evidence="14">
    <location>
        <begin position="818"/>
        <end position="847"/>
    </location>
</feature>
<feature type="compositionally biased region" description="Acidic residues" evidence="14">
    <location>
        <begin position="570"/>
        <end position="581"/>
    </location>
</feature>
<evidence type="ECO:0000256" key="10">
    <source>
        <dbReference type="ARBA" id="ARBA00023242"/>
    </source>
</evidence>
<keyword evidence="7 15" id="KW-1133">Transmembrane helix</keyword>
<dbReference type="EMBL" id="SSOP01000004">
    <property type="protein sequence ID" value="KAB5595983.1"/>
    <property type="molecule type" value="Genomic_DNA"/>
</dbReference>
<feature type="compositionally biased region" description="Basic residues" evidence="14">
    <location>
        <begin position="1405"/>
        <end position="1414"/>
    </location>
</feature>
<feature type="coiled-coil region" evidence="13">
    <location>
        <begin position="1190"/>
        <end position="1217"/>
    </location>
</feature>
<sequence>MSDAASDVESTQTPHTTSHIVSFLSGGVGGVSAVLVGHPFDLTKTRLQTAPAGAYTGALDVVRKTLARDGVRGLYRGMGPPLAGVTPIFAISFWAYDLGKKIVYSATPDRKSQTLSLGELAFAGFFSAIPTTLVAAPAERVKVLLQIQGQGGQSKYSGPTDVVRQLYREGGLKSIFRGTAATLARDGPGSAAYFVAYEVAKKKLTPAGSDPSELNLGAVVLSGGLAGVAMWSVAIPPDVIKSRLQSAPSGTYSGFVDCVRKTIAADGVGALWKGFGPAMARAFPANAATFLGVEASKKLLEKEVWNTCGIRVNLAPVIESKTKSRPEGVFEQKKDSASEQCGEFITQKSVRVATRHWIKYNHMFSVIRYRYTTDISKLSREEFRRQKDLDAARKAGTAPAELDEQGRPINPHIPQYISKAPWYLDTGVPSLAHQRRPDYDDSASKLSDWYDRGAKAGPAATKYRKGACENCGAMTHKRKDCLERPRKKGAKFTNKDIAADEIIQDIQAGYDAKRDRWNGYDPAEHNKIYEEYAAIEQARQKLREEQIDSQTDAAVRKVAKASGGGNDEFGSSDEEDEDEDKYADTADAVGQKLDTKTRITVRNLRIREDTAKYLRNLDPSSAYYDPKTRSMRDNPNKEILPEDAQFAGDNFLRNSGEAVEVQKLQLFAWQSAARGNDVHLNANPTQGEILHHQYKEKKEQLKNTSKVGILDKYGGEEYLEKAPKELLAGQTEDYVEYSRTGQIIKGRERAKARSKYDEDVFVNNHTAVWGSWYQVSTGKWGFACCHSTLHGSYCSGEAGIEAAEASTAQNLLNPPRSLLESHLEGNGKGKDRAQTEDPALSKKRLGDKDIALDKDKLQRAIAEEKKRKKGELDDDGGDKRRRYHSGAGGHQDVTEEELDPTPRSIMSSTFRKKASSKKSVDAYSDSEPSESDASNDPASTARVEQPNPASSDPDNSLLKRKSMSSEAWTVIIGLLIGIIGRLFYAHFGGIELHVGSADTADGSFWKSLLRDLDAQEGTIGAVIIGLWEGVLLHQVMRISARAAAGVFAGLAGRLVLDLVSAPPGQAARFTASLLGISLGMLFSEVIRGVFDEKDHWEDRTVTHYHKSTHRVRKSGGRRRRSSTKTNELVDDPDLTDDPHSVAATSLAATALTSTRSERERRRHRKALSDLDSQYTESVIRGASPLPSTLTGDLESEIAELRRQANSAASQQRKYQEASARRQKYEYAQGNGARALQLAWEVKRYEALAESLTRQVGDKIVEAHRRAVEKELATPLPRSFASGQRTASGAQRQGGYYSESDVKRKPAPVRVTVSAGGETYEVTADDEEVEIGPNLRVRTRHVYQPQVSQPPEPAPAPAQFTTPSRPAPVRPSSVTPTPSPARPPRSAPRPKQGNLREDAGSNGSRAKPRIRRDTE</sequence>
<evidence type="ECO:0000256" key="11">
    <source>
        <dbReference type="PROSITE-ProRule" id="PRU00282"/>
    </source>
</evidence>
<feature type="transmembrane region" description="Helical" evidence="15">
    <location>
        <begin position="20"/>
        <end position="40"/>
    </location>
</feature>
<comment type="subunit">
    <text evidence="12">Associated with the spliceosome.</text>
</comment>
<feature type="repeat" description="Solcar" evidence="11">
    <location>
        <begin position="17"/>
        <end position="102"/>
    </location>
</feature>
<dbReference type="InterPro" id="IPR021715">
    <property type="entry name" value="Slu7_dom"/>
</dbReference>
<evidence type="ECO:0000256" key="5">
    <source>
        <dbReference type="ARBA" id="ARBA00022692"/>
    </source>
</evidence>
<keyword evidence="10 12" id="KW-0539">Nucleus</keyword>
<comment type="caution">
    <text evidence="17">The sequence shown here is derived from an EMBL/GenBank/DDBJ whole genome shotgun (WGS) entry which is preliminary data.</text>
</comment>
<comment type="similarity">
    <text evidence="3 12">Belongs to the SLU7 family.</text>
</comment>
<reference evidence="17 18" key="1">
    <citation type="journal article" date="2019" name="Fungal Biol. Biotechnol.">
        <title>Draft genome sequence of fastidious pathogen Ceratobasidium theobromae, which causes vascular-streak dieback in Theobroma cacao.</title>
        <authorList>
            <person name="Ali S.S."/>
            <person name="Asman A."/>
            <person name="Shao J."/>
            <person name="Firmansyah A.P."/>
            <person name="Susilo A.W."/>
            <person name="Rosmana A."/>
            <person name="McMahon P."/>
            <person name="Junaid M."/>
            <person name="Guest D."/>
            <person name="Kheng T.Y."/>
            <person name="Meinhardt L.W."/>
            <person name="Bailey B.A."/>
        </authorList>
    </citation>
    <scope>NUCLEOTIDE SEQUENCE [LARGE SCALE GENOMIC DNA]</scope>
    <source>
        <strain evidence="17 18">CT2</strain>
    </source>
</reference>